<evidence type="ECO:0000256" key="2">
    <source>
        <dbReference type="ARBA" id="ARBA00012438"/>
    </source>
</evidence>
<evidence type="ECO:0000256" key="5">
    <source>
        <dbReference type="SAM" id="Phobius"/>
    </source>
</evidence>
<keyword evidence="3 4" id="KW-0597">Phosphoprotein</keyword>
<dbReference type="SMART" id="SM00388">
    <property type="entry name" value="HisKA"/>
    <property type="match status" value="1"/>
</dbReference>
<keyword evidence="5" id="KW-1133">Transmembrane helix</keyword>
<dbReference type="SMART" id="SM00448">
    <property type="entry name" value="REC"/>
    <property type="match status" value="1"/>
</dbReference>
<dbReference type="InterPro" id="IPR011006">
    <property type="entry name" value="CheY-like_superfamily"/>
</dbReference>
<dbReference type="InterPro" id="IPR003661">
    <property type="entry name" value="HisK_dim/P_dom"/>
</dbReference>
<dbReference type="PRINTS" id="PR00344">
    <property type="entry name" value="BCTRLSENSOR"/>
</dbReference>
<keyword evidence="5" id="KW-0812">Transmembrane</keyword>
<dbReference type="SUPFAM" id="SSF55874">
    <property type="entry name" value="ATPase domain of HSP90 chaperone/DNA topoisomerase II/histidine kinase"/>
    <property type="match status" value="1"/>
</dbReference>
<name>A0A5B2VBS6_9HYPH</name>
<sequence>MLPLVVFGLAAAENRDHLEHTAEIEARRVARVFAEHALKLFETDEQILRRVDTRIRGMSWDEVRASGEVTTFLRRVASETAHLRGAGLIDPAGRLAQLSEEEIPVLDLSDRDYVREAPAESPQSFVSSPIVGRISGESLFRLSRHTQEGPEGGVIFVAMDPRYLVEFYRTSTRPGDSVTMARADGTVLVRDPPVTTGTEVLSPGSGLMRSIAGAPQGVYRTTSELDRIERIHAYERVGPYPIYVSYGLNLTGVLSEWHWNLLAYGLVAALSSIGLVALSLVALRVAMRERRSFGRWQEEAQRREVAEAALRQAQKMEAVGQLTGGVAHDFNNLLTVIIGNLDMARRRMRTPDERVSRAIENALQGANRAASLVERLLVFSRRQPLAPRAVDLAALVSGMEDLLHRSLGENVALTVAIPPGLWPVATDPNQLETALVNLAVNARDAMPEGGRLAVTARNAETGGVPDLEPGPYVVIEVTDTGTGMPPEVVERIFEPFFTTKPIGQGTGLGLSQVYGLARQSGGTVIVDSRPGQGTAIRLLLPRADAEHRGADEPAEHPSVGGGRETILLVEDQEDVRRFAVETLRDFGYEVLEAGDAASGFALLERHGRIALLLTDIGLPGTSGRALAEQAARLRPDLPVILITGHAREESVPARVGLLRKPISSEGLARAVRGALDAPADAAAE</sequence>
<evidence type="ECO:0000259" key="6">
    <source>
        <dbReference type="PROSITE" id="PS50109"/>
    </source>
</evidence>
<dbReference type="Gene3D" id="1.10.287.130">
    <property type="match status" value="1"/>
</dbReference>
<dbReference type="Pfam" id="PF02518">
    <property type="entry name" value="HATPase_c"/>
    <property type="match status" value="1"/>
</dbReference>
<dbReference type="CDD" id="cd12915">
    <property type="entry name" value="PDC2_DGC_like"/>
    <property type="match status" value="1"/>
</dbReference>
<dbReference type="GO" id="GO:0000155">
    <property type="term" value="F:phosphorelay sensor kinase activity"/>
    <property type="evidence" value="ECO:0007669"/>
    <property type="project" value="InterPro"/>
</dbReference>
<feature type="modified residue" description="4-aspartylphosphate" evidence="4">
    <location>
        <position position="615"/>
    </location>
</feature>
<organism evidence="8 9">
    <name type="scientific">Salinarimonas soli</name>
    <dbReference type="NCBI Taxonomy" id="1638099"/>
    <lineage>
        <taxon>Bacteria</taxon>
        <taxon>Pseudomonadati</taxon>
        <taxon>Pseudomonadota</taxon>
        <taxon>Alphaproteobacteria</taxon>
        <taxon>Hyphomicrobiales</taxon>
        <taxon>Salinarimonadaceae</taxon>
        <taxon>Salinarimonas</taxon>
    </lineage>
</organism>
<dbReference type="Pfam" id="PF00072">
    <property type="entry name" value="Response_reg"/>
    <property type="match status" value="1"/>
</dbReference>
<dbReference type="InterPro" id="IPR054327">
    <property type="entry name" value="His-kinase-like_sensor"/>
</dbReference>
<evidence type="ECO:0000313" key="9">
    <source>
        <dbReference type="Proteomes" id="UP000323142"/>
    </source>
</evidence>
<dbReference type="CDD" id="cd00082">
    <property type="entry name" value="HisKA"/>
    <property type="match status" value="1"/>
</dbReference>
<evidence type="ECO:0000256" key="4">
    <source>
        <dbReference type="PROSITE-ProRule" id="PRU00169"/>
    </source>
</evidence>
<evidence type="ECO:0000256" key="1">
    <source>
        <dbReference type="ARBA" id="ARBA00000085"/>
    </source>
</evidence>
<dbReference type="InterPro" id="IPR005467">
    <property type="entry name" value="His_kinase_dom"/>
</dbReference>
<dbReference type="Proteomes" id="UP000323142">
    <property type="component" value="Unassembled WGS sequence"/>
</dbReference>
<dbReference type="PANTHER" id="PTHR43065:SF42">
    <property type="entry name" value="TWO-COMPONENT SENSOR PPRA"/>
    <property type="match status" value="1"/>
</dbReference>
<keyword evidence="9" id="KW-1185">Reference proteome</keyword>
<dbReference type="InterPro" id="IPR003594">
    <property type="entry name" value="HATPase_dom"/>
</dbReference>
<dbReference type="SUPFAM" id="SSF47384">
    <property type="entry name" value="Homodimeric domain of signal transducing histidine kinase"/>
    <property type="match status" value="1"/>
</dbReference>
<dbReference type="InterPro" id="IPR004358">
    <property type="entry name" value="Sig_transdc_His_kin-like_C"/>
</dbReference>
<dbReference type="Pfam" id="PF00512">
    <property type="entry name" value="HisKA"/>
    <property type="match status" value="1"/>
</dbReference>
<dbReference type="Gene3D" id="3.30.565.10">
    <property type="entry name" value="Histidine kinase-like ATPase, C-terminal domain"/>
    <property type="match status" value="1"/>
</dbReference>
<reference evidence="8 9" key="1">
    <citation type="submission" date="2019-09" db="EMBL/GenBank/DDBJ databases">
        <title>Salinarimonas rosea gen. nov., sp. nov., a new member of the a-2 subgroup of the Proteobacteria.</title>
        <authorList>
            <person name="Liu J."/>
        </authorList>
    </citation>
    <scope>NUCLEOTIDE SEQUENCE [LARGE SCALE GENOMIC DNA]</scope>
    <source>
        <strain evidence="8 9">BN140002</strain>
    </source>
</reference>
<dbReference type="PANTHER" id="PTHR43065">
    <property type="entry name" value="SENSOR HISTIDINE KINASE"/>
    <property type="match status" value="1"/>
</dbReference>
<evidence type="ECO:0000313" key="8">
    <source>
        <dbReference type="EMBL" id="KAA2236208.1"/>
    </source>
</evidence>
<reference evidence="8 9" key="2">
    <citation type="submission" date="2019-09" db="EMBL/GenBank/DDBJ databases">
        <authorList>
            <person name="Jin C."/>
        </authorList>
    </citation>
    <scope>NUCLEOTIDE SEQUENCE [LARGE SCALE GENOMIC DNA]</scope>
    <source>
        <strain evidence="8 9">BN140002</strain>
    </source>
</reference>
<dbReference type="RefSeq" id="WP_149819304.1">
    <property type="nucleotide sequence ID" value="NZ_VUOA01000028.1"/>
</dbReference>
<accession>A0A5B2VBS6</accession>
<dbReference type="InterPro" id="IPR036097">
    <property type="entry name" value="HisK_dim/P_sf"/>
</dbReference>
<feature type="transmembrane region" description="Helical" evidence="5">
    <location>
        <begin position="261"/>
        <end position="283"/>
    </location>
</feature>
<dbReference type="AlphaFoldDB" id="A0A5B2VBS6"/>
<dbReference type="EC" id="2.7.13.3" evidence="2"/>
<dbReference type="SUPFAM" id="SSF52172">
    <property type="entry name" value="CheY-like"/>
    <property type="match status" value="1"/>
</dbReference>
<dbReference type="InterPro" id="IPR036890">
    <property type="entry name" value="HATPase_C_sf"/>
</dbReference>
<dbReference type="PROSITE" id="PS50110">
    <property type="entry name" value="RESPONSE_REGULATORY"/>
    <property type="match status" value="1"/>
</dbReference>
<dbReference type="SMART" id="SM00387">
    <property type="entry name" value="HATPase_c"/>
    <property type="match status" value="1"/>
</dbReference>
<keyword evidence="5" id="KW-0472">Membrane</keyword>
<feature type="domain" description="Histidine kinase" evidence="6">
    <location>
        <begin position="325"/>
        <end position="544"/>
    </location>
</feature>
<dbReference type="InterPro" id="IPR001789">
    <property type="entry name" value="Sig_transdc_resp-reg_receiver"/>
</dbReference>
<comment type="caution">
    <text evidence="8">The sequence shown here is derived from an EMBL/GenBank/DDBJ whole genome shotgun (WGS) entry which is preliminary data.</text>
</comment>
<gene>
    <name evidence="8" type="ORF">F0L46_15985</name>
</gene>
<dbReference type="Gene3D" id="3.40.50.2300">
    <property type="match status" value="1"/>
</dbReference>
<dbReference type="Gene3D" id="3.30.450.20">
    <property type="entry name" value="PAS domain"/>
    <property type="match status" value="2"/>
</dbReference>
<feature type="domain" description="Response regulatory" evidence="7">
    <location>
        <begin position="565"/>
        <end position="675"/>
    </location>
</feature>
<evidence type="ECO:0000259" key="7">
    <source>
        <dbReference type="PROSITE" id="PS50110"/>
    </source>
</evidence>
<dbReference type="CDD" id="cd12914">
    <property type="entry name" value="PDC1_DGC_like"/>
    <property type="match status" value="1"/>
</dbReference>
<proteinExistence type="predicted"/>
<comment type="catalytic activity">
    <reaction evidence="1">
        <text>ATP + protein L-histidine = ADP + protein N-phospho-L-histidine.</text>
        <dbReference type="EC" id="2.7.13.3"/>
    </reaction>
</comment>
<dbReference type="PROSITE" id="PS50109">
    <property type="entry name" value="HIS_KIN"/>
    <property type="match status" value="1"/>
</dbReference>
<dbReference type="Pfam" id="PF22588">
    <property type="entry name" value="dCache_1_like"/>
    <property type="match status" value="1"/>
</dbReference>
<dbReference type="EMBL" id="VUOA01000028">
    <property type="protein sequence ID" value="KAA2236208.1"/>
    <property type="molecule type" value="Genomic_DNA"/>
</dbReference>
<evidence type="ECO:0000256" key="3">
    <source>
        <dbReference type="ARBA" id="ARBA00022553"/>
    </source>
</evidence>
<dbReference type="OrthoDB" id="9796100at2"/>
<protein>
    <recommendedName>
        <fullName evidence="2">histidine kinase</fullName>
        <ecNumber evidence="2">2.7.13.3</ecNumber>
    </recommendedName>
</protein>